<evidence type="ECO:0000313" key="3">
    <source>
        <dbReference type="Proteomes" id="UP000036464"/>
    </source>
</evidence>
<evidence type="ECO:0000256" key="1">
    <source>
        <dbReference type="SAM" id="MobiDB-lite"/>
    </source>
</evidence>
<organism evidence="2 3">
    <name type="scientific">Mycolicibacter heraklionensis</name>
    <dbReference type="NCBI Taxonomy" id="512402"/>
    <lineage>
        <taxon>Bacteria</taxon>
        <taxon>Bacillati</taxon>
        <taxon>Actinomycetota</taxon>
        <taxon>Actinomycetes</taxon>
        <taxon>Mycobacteriales</taxon>
        <taxon>Mycobacteriaceae</taxon>
        <taxon>Mycolicibacter</taxon>
    </lineage>
</organism>
<proteinExistence type="predicted"/>
<feature type="region of interest" description="Disordered" evidence="1">
    <location>
        <begin position="279"/>
        <end position="327"/>
    </location>
</feature>
<reference evidence="2 3" key="1">
    <citation type="submission" date="2015-05" db="EMBL/GenBank/DDBJ databases">
        <title>Genome sequence of Mycobacterium heraklionense Davo strain.</title>
        <authorList>
            <person name="Greninger A.L."/>
            <person name="Cunningham G."/>
            <person name="Miller S."/>
        </authorList>
    </citation>
    <scope>NUCLEOTIDE SEQUENCE [LARGE SCALE GENOMIC DNA]</scope>
    <source>
        <strain evidence="2 3">Davo</strain>
    </source>
</reference>
<evidence type="ECO:0008006" key="4">
    <source>
        <dbReference type="Google" id="ProtNLM"/>
    </source>
</evidence>
<accession>A0ABR5FJ95</accession>
<comment type="caution">
    <text evidence="2">The sequence shown here is derived from an EMBL/GenBank/DDBJ whole genome shotgun (WGS) entry which is preliminary data.</text>
</comment>
<dbReference type="Proteomes" id="UP000036464">
    <property type="component" value="Unassembled WGS sequence"/>
</dbReference>
<feature type="region of interest" description="Disordered" evidence="1">
    <location>
        <begin position="38"/>
        <end position="57"/>
    </location>
</feature>
<dbReference type="EMBL" id="LDPO01000002">
    <property type="protein sequence ID" value="KLO30979.1"/>
    <property type="molecule type" value="Genomic_DNA"/>
</dbReference>
<name>A0ABR5FJ95_9MYCO</name>
<sequence>MINGGTRQRRYTTGGAHRAVPQRRFAIAGGPAAIPQRRSATAGAHRAVPQRRSATAGTRLTAPQRRYATAGAAVAAATAVAAVTPVSPVAPWIPNLTAAERAVQLAAEASFLNIPFNLFQDFVNIPYNEVQATNVLANSFFFTGNWFTPSATNIWGEDPGDPGHFMAIMDFMLPFAPQLSGAFDPAIDPDALANGTAGWGQQFAMFAAALLPISASCDSIQCYPMSPVEPITGITGLDATLNFFLKFTNFPNDDNQLDLFKYWLKVPIQDMLNGYKFPDSPWSDPDNPTSGGIANPDAGVGEGGAVPGSPMDAVPGSEAQPGFGYPGTHPLLNPDGSVYLDDYGNQVNLMPWAGLTFKLDPFGPLGRWFDSLMQPVDWSVNGDDPLTGFHFGSSDDVFQAMKALIAGMVVDFNPYVAGSPLCPGLCNMPPIAPPWGVTSLDLVKSIQAIGAPNPLIQQWIDLTEQTGENAVGNANGGTDEQILAGISALQTGMFTFDADTHNQIIDMLADINPYLPALAVNGGILTDPGLLGPWPINPETGYYMPPTWNPDLPLDEQEIGDFGGKNSLLLWDDFLRFLDPSGGLVTDLDALWSELASWFPF</sequence>
<evidence type="ECO:0000313" key="2">
    <source>
        <dbReference type="EMBL" id="KLO30979.1"/>
    </source>
</evidence>
<protein>
    <recommendedName>
        <fullName evidence="4">PE-PPE domain-containing protein</fullName>
    </recommendedName>
</protein>
<gene>
    <name evidence="2" type="ORF">ABW16_04630</name>
</gene>
<keyword evidence="3" id="KW-1185">Reference proteome</keyword>